<reference evidence="1 2" key="1">
    <citation type="submission" date="2018-06" db="EMBL/GenBank/DDBJ databases">
        <title>Genomic Encyclopedia of Type Strains, Phase IV (KMG-IV): sequencing the most valuable type-strain genomes for metagenomic binning, comparative biology and taxonomic classification.</title>
        <authorList>
            <person name="Goeker M."/>
        </authorList>
    </citation>
    <scope>NUCLEOTIDE SEQUENCE [LARGE SCALE GENOMIC DNA]</scope>
    <source>
        <strain evidence="1 2">DSM 24032</strain>
    </source>
</reference>
<evidence type="ECO:0000313" key="1">
    <source>
        <dbReference type="EMBL" id="RBP51027.1"/>
    </source>
</evidence>
<keyword evidence="2" id="KW-1185">Reference proteome</keyword>
<sequence>MRYVTWFRQPRTKNEMWQFYTAFDDELGVRIKVRVRRSPKYLPTAWDDLERGEFGVRCWKIYGRTQWK</sequence>
<proteinExistence type="predicted"/>
<name>A0A395JMF6_9GAMM</name>
<dbReference type="InParanoid" id="A0A395JMF6"/>
<dbReference type="RefSeq" id="WP_147250957.1">
    <property type="nucleotide sequence ID" value="NZ_QNRT01000002.1"/>
</dbReference>
<evidence type="ECO:0000313" key="2">
    <source>
        <dbReference type="Proteomes" id="UP000253083"/>
    </source>
</evidence>
<protein>
    <submittedName>
        <fullName evidence="1">Uncharacterized protein</fullName>
    </submittedName>
</protein>
<accession>A0A395JMF6</accession>
<dbReference type="Proteomes" id="UP000253083">
    <property type="component" value="Unassembled WGS sequence"/>
</dbReference>
<dbReference type="EMBL" id="QNRT01000002">
    <property type="protein sequence ID" value="RBP51027.1"/>
    <property type="molecule type" value="Genomic_DNA"/>
</dbReference>
<gene>
    <name evidence="1" type="ORF">DFR28_102446</name>
</gene>
<dbReference type="AlphaFoldDB" id="A0A395JMF6"/>
<comment type="caution">
    <text evidence="1">The sequence shown here is derived from an EMBL/GenBank/DDBJ whole genome shotgun (WGS) entry which is preliminary data.</text>
</comment>
<organism evidence="1 2">
    <name type="scientific">Arenicella xantha</name>
    <dbReference type="NCBI Taxonomy" id="644221"/>
    <lineage>
        <taxon>Bacteria</taxon>
        <taxon>Pseudomonadati</taxon>
        <taxon>Pseudomonadota</taxon>
        <taxon>Gammaproteobacteria</taxon>
        <taxon>Arenicellales</taxon>
        <taxon>Arenicellaceae</taxon>
        <taxon>Arenicella</taxon>
    </lineage>
</organism>